<keyword evidence="6" id="KW-0597">Phosphoprotein</keyword>
<dbReference type="KEGG" id="doe:DENOEST_1395"/>
<dbReference type="SUPFAM" id="SSF158472">
    <property type="entry name" value="HAMP domain-like"/>
    <property type="match status" value="1"/>
</dbReference>
<keyword evidence="7" id="KW-0808">Transferase</keyword>
<dbReference type="GO" id="GO:0005886">
    <property type="term" value="C:plasma membrane"/>
    <property type="evidence" value="ECO:0007669"/>
    <property type="project" value="UniProtKB-SubCell"/>
</dbReference>
<dbReference type="GO" id="GO:0005524">
    <property type="term" value="F:ATP binding"/>
    <property type="evidence" value="ECO:0007669"/>
    <property type="project" value="UniProtKB-KW"/>
</dbReference>
<dbReference type="PROSITE" id="PS50885">
    <property type="entry name" value="HAMP"/>
    <property type="match status" value="1"/>
</dbReference>
<dbReference type="Proteomes" id="UP000515733">
    <property type="component" value="Chromosome"/>
</dbReference>
<dbReference type="InterPro" id="IPR036890">
    <property type="entry name" value="HATPase_C_sf"/>
</dbReference>
<dbReference type="PROSITE" id="PS50109">
    <property type="entry name" value="HIS_KIN"/>
    <property type="match status" value="1"/>
</dbReference>
<dbReference type="Gene3D" id="1.10.287.130">
    <property type="match status" value="1"/>
</dbReference>
<dbReference type="CDD" id="cd06225">
    <property type="entry name" value="HAMP"/>
    <property type="match status" value="1"/>
</dbReference>
<evidence type="ECO:0000256" key="10">
    <source>
        <dbReference type="ARBA" id="ARBA00022777"/>
    </source>
</evidence>
<evidence type="ECO:0000256" key="5">
    <source>
        <dbReference type="ARBA" id="ARBA00022519"/>
    </source>
</evidence>
<evidence type="ECO:0000256" key="3">
    <source>
        <dbReference type="ARBA" id="ARBA00012438"/>
    </source>
</evidence>
<dbReference type="InterPro" id="IPR032408">
    <property type="entry name" value="RisS_PPD"/>
</dbReference>
<dbReference type="OrthoDB" id="9804645at2"/>
<organism evidence="15 16">
    <name type="scientific">Denitratisoma oestradiolicum</name>
    <dbReference type="NCBI Taxonomy" id="311182"/>
    <lineage>
        <taxon>Bacteria</taxon>
        <taxon>Pseudomonadati</taxon>
        <taxon>Pseudomonadota</taxon>
        <taxon>Betaproteobacteria</taxon>
        <taxon>Nitrosomonadales</taxon>
        <taxon>Sterolibacteriaceae</taxon>
        <taxon>Denitratisoma</taxon>
    </lineage>
</organism>
<sequence length="432" mass="47511">MFRTLLARLFFLLALAMMLSALAWAGIFAYSERGPRTRHFAQLLTSVANLTRAALVASHPAQRHELLNELSRQEGIRLYVAEEGEPMSSRPLDPFLAQVQEQLQENLGPRTRLLMEHQGERAIFLRIPIEGDDYWIALPRERFARSHASQWIGWGLLAASIALLAAGAFVSRLTRPLRDIAGAAREIGAGHHPPPLAESGPEELTAVARAFNQMNADLARLSQDRTLVLAGISHDLRTPLTRLRLGLELAMQDGELRDGMGADIEEMDRTIGQFLDFARTDGDETAVATDLPGLLAELAAQYARRGIAIETHLSDLPPLPLRPQGLRRAIVNLIDNALRHGGANHPVELVLLTPQPDEFVIEVRDRGPGIPPTEAERLKRPFARLETARSNTGGAGLGLAIVERIVLQHGGSLELLPREEGGLTARVRMPRP</sequence>
<keyword evidence="9" id="KW-0547">Nucleotide-binding</keyword>
<dbReference type="InterPro" id="IPR005467">
    <property type="entry name" value="His_kinase_dom"/>
</dbReference>
<name>A0A6S6XUN5_9PROT</name>
<keyword evidence="12" id="KW-1133">Transmembrane helix</keyword>
<dbReference type="PANTHER" id="PTHR44936:SF5">
    <property type="entry name" value="SENSOR HISTIDINE KINASE ENVZ"/>
    <property type="match status" value="1"/>
</dbReference>
<dbReference type="CDD" id="cd00082">
    <property type="entry name" value="HisKA"/>
    <property type="match status" value="1"/>
</dbReference>
<dbReference type="InterPro" id="IPR038421">
    <property type="entry name" value="RisS_PPD_sf"/>
</dbReference>
<keyword evidence="8" id="KW-0812">Transmembrane</keyword>
<dbReference type="RefSeq" id="WP_145769666.1">
    <property type="nucleotide sequence ID" value="NZ_LR778301.1"/>
</dbReference>
<evidence type="ECO:0000313" key="16">
    <source>
        <dbReference type="Proteomes" id="UP000515733"/>
    </source>
</evidence>
<evidence type="ECO:0000256" key="6">
    <source>
        <dbReference type="ARBA" id="ARBA00022553"/>
    </source>
</evidence>
<comment type="catalytic activity">
    <reaction evidence="1">
        <text>ATP + protein L-histidine = ADP + protein N-phospho-L-histidine.</text>
        <dbReference type="EC" id="2.7.13.3"/>
    </reaction>
</comment>
<dbReference type="EMBL" id="LR778301">
    <property type="protein sequence ID" value="CAB1368560.1"/>
    <property type="molecule type" value="Genomic_DNA"/>
</dbReference>
<evidence type="ECO:0000256" key="12">
    <source>
        <dbReference type="ARBA" id="ARBA00022989"/>
    </source>
</evidence>
<dbReference type="Pfam" id="PF16524">
    <property type="entry name" value="RisS_PPD"/>
    <property type="match status" value="1"/>
</dbReference>
<evidence type="ECO:0000313" key="15">
    <source>
        <dbReference type="EMBL" id="CAB1368560.1"/>
    </source>
</evidence>
<evidence type="ECO:0000256" key="2">
    <source>
        <dbReference type="ARBA" id="ARBA00004429"/>
    </source>
</evidence>
<evidence type="ECO:0000256" key="1">
    <source>
        <dbReference type="ARBA" id="ARBA00000085"/>
    </source>
</evidence>
<dbReference type="InterPro" id="IPR050980">
    <property type="entry name" value="2C_sensor_his_kinase"/>
</dbReference>
<dbReference type="PANTHER" id="PTHR44936">
    <property type="entry name" value="SENSOR PROTEIN CREC"/>
    <property type="match status" value="1"/>
</dbReference>
<dbReference type="Gene3D" id="3.30.450.300">
    <property type="entry name" value="Sensor histidine kinase RisS, periplasmic domain"/>
    <property type="match status" value="1"/>
</dbReference>
<dbReference type="Pfam" id="PF00672">
    <property type="entry name" value="HAMP"/>
    <property type="match status" value="1"/>
</dbReference>
<keyword evidence="13" id="KW-0902">Two-component regulatory system</keyword>
<keyword evidence="11" id="KW-0067">ATP-binding</keyword>
<evidence type="ECO:0000256" key="8">
    <source>
        <dbReference type="ARBA" id="ARBA00022692"/>
    </source>
</evidence>
<dbReference type="InterPro" id="IPR036097">
    <property type="entry name" value="HisK_dim/P_sf"/>
</dbReference>
<dbReference type="Gene3D" id="3.30.565.10">
    <property type="entry name" value="Histidine kinase-like ATPase, C-terminal domain"/>
    <property type="match status" value="1"/>
</dbReference>
<comment type="subcellular location">
    <subcellularLocation>
        <location evidence="2">Cell inner membrane</location>
        <topology evidence="2">Multi-pass membrane protein</topology>
    </subcellularLocation>
</comment>
<reference evidence="15 16" key="1">
    <citation type="submission" date="2020-03" db="EMBL/GenBank/DDBJ databases">
        <authorList>
            <consortium name="Genoscope - CEA"/>
            <person name="William W."/>
        </authorList>
    </citation>
    <scope>NUCLEOTIDE SEQUENCE [LARGE SCALE GENOMIC DNA]</scope>
    <source>
        <strain evidence="16">DSM 16959</strain>
    </source>
</reference>
<dbReference type="AlphaFoldDB" id="A0A6S6XUN5"/>
<evidence type="ECO:0000256" key="7">
    <source>
        <dbReference type="ARBA" id="ARBA00022679"/>
    </source>
</evidence>
<dbReference type="InterPro" id="IPR003660">
    <property type="entry name" value="HAMP_dom"/>
</dbReference>
<dbReference type="SMART" id="SM00388">
    <property type="entry name" value="HisKA"/>
    <property type="match status" value="1"/>
</dbReference>
<dbReference type="InterPro" id="IPR003594">
    <property type="entry name" value="HATPase_dom"/>
</dbReference>
<dbReference type="Pfam" id="PF02518">
    <property type="entry name" value="HATPase_c"/>
    <property type="match status" value="1"/>
</dbReference>
<keyword evidence="16" id="KW-1185">Reference proteome</keyword>
<keyword evidence="10" id="KW-0418">Kinase</keyword>
<dbReference type="SMART" id="SM00304">
    <property type="entry name" value="HAMP"/>
    <property type="match status" value="1"/>
</dbReference>
<dbReference type="SUPFAM" id="SSF47384">
    <property type="entry name" value="Homodimeric domain of signal transducing histidine kinase"/>
    <property type="match status" value="1"/>
</dbReference>
<evidence type="ECO:0000256" key="9">
    <source>
        <dbReference type="ARBA" id="ARBA00022741"/>
    </source>
</evidence>
<evidence type="ECO:0000256" key="11">
    <source>
        <dbReference type="ARBA" id="ARBA00022840"/>
    </source>
</evidence>
<evidence type="ECO:0000256" key="13">
    <source>
        <dbReference type="ARBA" id="ARBA00023012"/>
    </source>
</evidence>
<evidence type="ECO:0000256" key="4">
    <source>
        <dbReference type="ARBA" id="ARBA00022475"/>
    </source>
</evidence>
<gene>
    <name evidence="15" type="ORF">DENOEST_1395</name>
</gene>
<keyword evidence="4" id="KW-1003">Cell membrane</keyword>
<dbReference type="PRINTS" id="PR00344">
    <property type="entry name" value="BCTRLSENSOR"/>
</dbReference>
<proteinExistence type="predicted"/>
<dbReference type="SMART" id="SM00387">
    <property type="entry name" value="HATPase_c"/>
    <property type="match status" value="1"/>
</dbReference>
<dbReference type="InterPro" id="IPR003661">
    <property type="entry name" value="HisK_dim/P_dom"/>
</dbReference>
<accession>A0A6S6XUN5</accession>
<dbReference type="GO" id="GO:0000155">
    <property type="term" value="F:phosphorelay sensor kinase activity"/>
    <property type="evidence" value="ECO:0007669"/>
    <property type="project" value="InterPro"/>
</dbReference>
<dbReference type="EC" id="2.7.13.3" evidence="3"/>
<dbReference type="InterPro" id="IPR004358">
    <property type="entry name" value="Sig_transdc_His_kin-like_C"/>
</dbReference>
<keyword evidence="5" id="KW-0997">Cell inner membrane</keyword>
<protein>
    <recommendedName>
        <fullName evidence="3">histidine kinase</fullName>
        <ecNumber evidence="3">2.7.13.3</ecNumber>
    </recommendedName>
</protein>
<dbReference type="Pfam" id="PF00512">
    <property type="entry name" value="HisKA"/>
    <property type="match status" value="1"/>
</dbReference>
<dbReference type="SUPFAM" id="SSF55874">
    <property type="entry name" value="ATPase domain of HSP90 chaperone/DNA topoisomerase II/histidine kinase"/>
    <property type="match status" value="1"/>
</dbReference>
<evidence type="ECO:0000256" key="14">
    <source>
        <dbReference type="ARBA" id="ARBA00023136"/>
    </source>
</evidence>
<keyword evidence="14" id="KW-0472">Membrane</keyword>